<dbReference type="Pfam" id="PF02518">
    <property type="entry name" value="HATPase_c"/>
    <property type="match status" value="1"/>
</dbReference>
<evidence type="ECO:0000259" key="8">
    <source>
        <dbReference type="PROSITE" id="PS50109"/>
    </source>
</evidence>
<dbReference type="InterPro" id="IPR005467">
    <property type="entry name" value="His_kinase_dom"/>
</dbReference>
<dbReference type="Gene3D" id="1.10.287.130">
    <property type="match status" value="1"/>
</dbReference>
<dbReference type="PRINTS" id="PR00344">
    <property type="entry name" value="BCTRLSENSOR"/>
</dbReference>
<sequence length="286" mass="32189">MILTLLVLMVFTLTVLLLMYDKHFRKNEDAFNKQLKQQNYQIDSLTSTLKCLKFVKEVLVPVVSHDYRSPLVCIKSTLLRIQMDDNYNETELKNNLKVLNNQVDSTLGFVDDMLLCTKNKLTDANSDLCDISIAWLINKNIDLMQQSIFEKQLNVVINLSEVLHEKQVIAVSVVDITIRNLLSNAVKVAPTSSTITIAGSTQDGHLVISVKDEGKGLTAYEIAHLFSQSSQKTSLLHLDRSLPMSSWGVGLQLVKELLDSCEGKIWVESNNKYVKGATFSFMVPLH</sequence>
<dbReference type="RefSeq" id="WP_303281288.1">
    <property type="nucleotide sequence ID" value="NZ_BAABCZ010000016.1"/>
</dbReference>
<dbReference type="Proteomes" id="UP001176891">
    <property type="component" value="Unassembled WGS sequence"/>
</dbReference>
<evidence type="ECO:0000256" key="3">
    <source>
        <dbReference type="ARBA" id="ARBA00022679"/>
    </source>
</evidence>
<comment type="caution">
    <text evidence="9">The sequence shown here is derived from an EMBL/GenBank/DDBJ whole genome shotgun (WGS) entry which is preliminary data.</text>
</comment>
<dbReference type="GO" id="GO:0016301">
    <property type="term" value="F:kinase activity"/>
    <property type="evidence" value="ECO:0007669"/>
    <property type="project" value="UniProtKB-KW"/>
</dbReference>
<evidence type="ECO:0000256" key="2">
    <source>
        <dbReference type="ARBA" id="ARBA00012438"/>
    </source>
</evidence>
<dbReference type="InterPro" id="IPR036097">
    <property type="entry name" value="HisK_dim/P_sf"/>
</dbReference>
<evidence type="ECO:0000256" key="6">
    <source>
        <dbReference type="ARBA" id="ARBA00022840"/>
    </source>
</evidence>
<name>A0ABT8WYL8_9FLAO</name>
<proteinExistence type="predicted"/>
<evidence type="ECO:0000256" key="5">
    <source>
        <dbReference type="ARBA" id="ARBA00022777"/>
    </source>
</evidence>
<feature type="domain" description="Histidine kinase" evidence="8">
    <location>
        <begin position="62"/>
        <end position="286"/>
    </location>
</feature>
<keyword evidence="5 9" id="KW-0418">Kinase</keyword>
<dbReference type="EC" id="2.7.13.3" evidence="2"/>
<keyword evidence="3" id="KW-0808">Transferase</keyword>
<reference evidence="9" key="1">
    <citation type="submission" date="2023-07" db="EMBL/GenBank/DDBJ databases">
        <title>Two novel species in the genus Flavivirga.</title>
        <authorList>
            <person name="Kwon K."/>
        </authorList>
    </citation>
    <scope>NUCLEOTIDE SEQUENCE</scope>
    <source>
        <strain evidence="9">KACC 14157</strain>
    </source>
</reference>
<keyword evidence="10" id="KW-1185">Reference proteome</keyword>
<evidence type="ECO:0000313" key="9">
    <source>
        <dbReference type="EMBL" id="MDO5986774.1"/>
    </source>
</evidence>
<dbReference type="SUPFAM" id="SSF47384">
    <property type="entry name" value="Homodimeric domain of signal transducing histidine kinase"/>
    <property type="match status" value="1"/>
</dbReference>
<accession>A0ABT8WYL8</accession>
<dbReference type="PANTHER" id="PTHR42878:SF7">
    <property type="entry name" value="SENSOR HISTIDINE KINASE GLRK"/>
    <property type="match status" value="1"/>
</dbReference>
<dbReference type="Gene3D" id="3.30.565.10">
    <property type="entry name" value="Histidine kinase-like ATPase, C-terminal domain"/>
    <property type="match status" value="1"/>
</dbReference>
<keyword evidence="6" id="KW-0067">ATP-binding</keyword>
<keyword evidence="4" id="KW-0547">Nucleotide-binding</keyword>
<organism evidence="9 10">
    <name type="scientific">Flavivirga amylovorans</name>
    <dbReference type="NCBI Taxonomy" id="870486"/>
    <lineage>
        <taxon>Bacteria</taxon>
        <taxon>Pseudomonadati</taxon>
        <taxon>Bacteroidota</taxon>
        <taxon>Flavobacteriia</taxon>
        <taxon>Flavobacteriales</taxon>
        <taxon>Flavobacteriaceae</taxon>
        <taxon>Flavivirga</taxon>
    </lineage>
</organism>
<dbReference type="PANTHER" id="PTHR42878">
    <property type="entry name" value="TWO-COMPONENT HISTIDINE KINASE"/>
    <property type="match status" value="1"/>
</dbReference>
<protein>
    <recommendedName>
        <fullName evidence="2">histidine kinase</fullName>
        <ecNumber evidence="2">2.7.13.3</ecNumber>
    </recommendedName>
</protein>
<evidence type="ECO:0000256" key="7">
    <source>
        <dbReference type="ARBA" id="ARBA00023012"/>
    </source>
</evidence>
<dbReference type="InterPro" id="IPR050351">
    <property type="entry name" value="BphY/WalK/GraS-like"/>
</dbReference>
<evidence type="ECO:0000256" key="4">
    <source>
        <dbReference type="ARBA" id="ARBA00022741"/>
    </source>
</evidence>
<dbReference type="InterPro" id="IPR003594">
    <property type="entry name" value="HATPase_dom"/>
</dbReference>
<keyword evidence="7" id="KW-0902">Two-component regulatory system</keyword>
<evidence type="ECO:0000256" key="1">
    <source>
        <dbReference type="ARBA" id="ARBA00000085"/>
    </source>
</evidence>
<dbReference type="SMART" id="SM00387">
    <property type="entry name" value="HATPase_c"/>
    <property type="match status" value="1"/>
</dbReference>
<comment type="catalytic activity">
    <reaction evidence="1">
        <text>ATP + protein L-histidine = ADP + protein N-phospho-L-histidine.</text>
        <dbReference type="EC" id="2.7.13.3"/>
    </reaction>
</comment>
<dbReference type="EMBL" id="JAUOEM010000001">
    <property type="protein sequence ID" value="MDO5986774.1"/>
    <property type="molecule type" value="Genomic_DNA"/>
</dbReference>
<dbReference type="PROSITE" id="PS50109">
    <property type="entry name" value="HIS_KIN"/>
    <property type="match status" value="1"/>
</dbReference>
<evidence type="ECO:0000313" key="10">
    <source>
        <dbReference type="Proteomes" id="UP001176891"/>
    </source>
</evidence>
<dbReference type="SUPFAM" id="SSF55874">
    <property type="entry name" value="ATPase domain of HSP90 chaperone/DNA topoisomerase II/histidine kinase"/>
    <property type="match status" value="1"/>
</dbReference>
<dbReference type="InterPro" id="IPR036890">
    <property type="entry name" value="HATPase_C_sf"/>
</dbReference>
<gene>
    <name evidence="9" type="ORF">Q4Q39_05070</name>
</gene>
<dbReference type="InterPro" id="IPR004358">
    <property type="entry name" value="Sig_transdc_His_kin-like_C"/>
</dbReference>